<dbReference type="InterPro" id="IPR050640">
    <property type="entry name" value="Bact_2-comp_sensor_kinase"/>
</dbReference>
<keyword evidence="1" id="KW-0812">Transmembrane</keyword>
<reference evidence="3 4" key="1">
    <citation type="submission" date="2021-04" db="EMBL/GenBank/DDBJ databases">
        <title>novel species isolated from subtropical streams in China.</title>
        <authorList>
            <person name="Lu H."/>
        </authorList>
    </citation>
    <scope>NUCLEOTIDE SEQUENCE [LARGE SCALE GENOMIC DNA]</scope>
    <source>
        <strain evidence="3 4">BYS107W</strain>
    </source>
</reference>
<keyword evidence="1" id="KW-1133">Transmembrane helix</keyword>
<dbReference type="RefSeq" id="WP_212685527.1">
    <property type="nucleotide sequence ID" value="NZ_JAGSPM010000013.1"/>
</dbReference>
<organism evidence="3 4">
    <name type="scientific">Undibacterium baiyunense</name>
    <dbReference type="NCBI Taxonomy" id="2828731"/>
    <lineage>
        <taxon>Bacteria</taxon>
        <taxon>Pseudomonadati</taxon>
        <taxon>Pseudomonadota</taxon>
        <taxon>Betaproteobacteria</taxon>
        <taxon>Burkholderiales</taxon>
        <taxon>Oxalobacteraceae</taxon>
        <taxon>Undibacterium</taxon>
    </lineage>
</organism>
<feature type="domain" description="Signal transduction histidine kinase internal region" evidence="2">
    <location>
        <begin position="66"/>
        <end position="144"/>
    </location>
</feature>
<protein>
    <submittedName>
        <fullName evidence="3">Sensor histidine kinase</fullName>
    </submittedName>
</protein>
<comment type="caution">
    <text evidence="3">The sequence shown here is derived from an EMBL/GenBank/DDBJ whole genome shotgun (WGS) entry which is preliminary data.</text>
</comment>
<proteinExistence type="predicted"/>
<keyword evidence="4" id="KW-1185">Reference proteome</keyword>
<feature type="transmembrane region" description="Helical" evidence="1">
    <location>
        <begin position="30"/>
        <end position="47"/>
    </location>
</feature>
<sequence>MKTLIKISIASGIYAALLYAIYRLNNADLLMVFVTLSLMIPIVYLIVDKYKQAQVIDHLQQETLKAELNLLKSQINPHFFFNTLNNLYGLAIAKSDLAPEVIHKLAQMMRFTIYDGRKDSVSVKEEIAYLENFIELNQIRQQHRIAIRFDQQIENPEQRIPPLLFINLLENAFKHGVETLSLDPFIEFSLRTNAKSISFTIENNFDAQVLEKNKRQRGQGGLGTENVKRRLALLFPNKHEYRTEISGDHYRAEVNIDLS</sequence>
<dbReference type="EMBL" id="JAGSPM010000013">
    <property type="protein sequence ID" value="MBR7748188.1"/>
    <property type="molecule type" value="Genomic_DNA"/>
</dbReference>
<dbReference type="PANTHER" id="PTHR34220">
    <property type="entry name" value="SENSOR HISTIDINE KINASE YPDA"/>
    <property type="match status" value="1"/>
</dbReference>
<evidence type="ECO:0000256" key="1">
    <source>
        <dbReference type="SAM" id="Phobius"/>
    </source>
</evidence>
<keyword evidence="3" id="KW-0418">Kinase</keyword>
<name>A0A941DID6_9BURK</name>
<dbReference type="Proteomes" id="UP000680158">
    <property type="component" value="Unassembled WGS sequence"/>
</dbReference>
<accession>A0A941DID6</accession>
<keyword evidence="3" id="KW-0808">Transferase</keyword>
<evidence type="ECO:0000259" key="2">
    <source>
        <dbReference type="Pfam" id="PF06580"/>
    </source>
</evidence>
<dbReference type="Pfam" id="PF06580">
    <property type="entry name" value="His_kinase"/>
    <property type="match status" value="1"/>
</dbReference>
<dbReference type="AlphaFoldDB" id="A0A941DID6"/>
<evidence type="ECO:0000313" key="3">
    <source>
        <dbReference type="EMBL" id="MBR7748188.1"/>
    </source>
</evidence>
<gene>
    <name evidence="3" type="ORF">KDM92_16515</name>
</gene>
<dbReference type="SUPFAM" id="SSF55874">
    <property type="entry name" value="ATPase domain of HSP90 chaperone/DNA topoisomerase II/histidine kinase"/>
    <property type="match status" value="1"/>
</dbReference>
<dbReference type="InterPro" id="IPR036890">
    <property type="entry name" value="HATPase_C_sf"/>
</dbReference>
<dbReference type="Gene3D" id="3.30.565.10">
    <property type="entry name" value="Histidine kinase-like ATPase, C-terminal domain"/>
    <property type="match status" value="1"/>
</dbReference>
<keyword evidence="1" id="KW-0472">Membrane</keyword>
<feature type="transmembrane region" description="Helical" evidence="1">
    <location>
        <begin position="7"/>
        <end position="24"/>
    </location>
</feature>
<dbReference type="PANTHER" id="PTHR34220:SF7">
    <property type="entry name" value="SENSOR HISTIDINE KINASE YPDA"/>
    <property type="match status" value="1"/>
</dbReference>
<dbReference type="GO" id="GO:0016020">
    <property type="term" value="C:membrane"/>
    <property type="evidence" value="ECO:0007669"/>
    <property type="project" value="InterPro"/>
</dbReference>
<dbReference type="GO" id="GO:0000155">
    <property type="term" value="F:phosphorelay sensor kinase activity"/>
    <property type="evidence" value="ECO:0007669"/>
    <property type="project" value="InterPro"/>
</dbReference>
<dbReference type="InterPro" id="IPR010559">
    <property type="entry name" value="Sig_transdc_His_kin_internal"/>
</dbReference>
<evidence type="ECO:0000313" key="4">
    <source>
        <dbReference type="Proteomes" id="UP000680158"/>
    </source>
</evidence>